<dbReference type="EMBL" id="JAGINT010000002">
    <property type="protein sequence ID" value="MBP2354802.1"/>
    <property type="molecule type" value="Genomic_DNA"/>
</dbReference>
<dbReference type="Proteomes" id="UP000755585">
    <property type="component" value="Unassembled WGS sequence"/>
</dbReference>
<feature type="region of interest" description="Disordered" evidence="1">
    <location>
        <begin position="15"/>
        <end position="62"/>
    </location>
</feature>
<accession>A0ABS4UT36</accession>
<reference evidence="2 3" key="1">
    <citation type="submission" date="2021-03" db="EMBL/GenBank/DDBJ databases">
        <title>Sequencing the genomes of 1000 actinobacteria strains.</title>
        <authorList>
            <person name="Klenk H.-P."/>
        </authorList>
    </citation>
    <scope>NUCLEOTIDE SEQUENCE [LARGE SCALE GENOMIC DNA]</scope>
    <source>
        <strain evidence="2 3">DSM 18824</strain>
    </source>
</reference>
<gene>
    <name evidence="2" type="ORF">JOF29_005912</name>
</gene>
<sequence>MVDLDPKTQLARYVTPNGVITMAPGKHSRSRRGTEKGTKTGNRKDGSRPGGDTDHEQDTKLD</sequence>
<keyword evidence="3" id="KW-1185">Reference proteome</keyword>
<evidence type="ECO:0000256" key="1">
    <source>
        <dbReference type="SAM" id="MobiDB-lite"/>
    </source>
</evidence>
<organism evidence="2 3">
    <name type="scientific">Kribbella aluminosa</name>
    <dbReference type="NCBI Taxonomy" id="416017"/>
    <lineage>
        <taxon>Bacteria</taxon>
        <taxon>Bacillati</taxon>
        <taxon>Actinomycetota</taxon>
        <taxon>Actinomycetes</taxon>
        <taxon>Propionibacteriales</taxon>
        <taxon>Kribbellaceae</taxon>
        <taxon>Kribbella</taxon>
    </lineage>
</organism>
<dbReference type="Pfam" id="PF14408">
    <property type="entry name" value="Actino_peptide"/>
    <property type="match status" value="1"/>
</dbReference>
<name>A0ABS4UT36_9ACTN</name>
<evidence type="ECO:0000313" key="2">
    <source>
        <dbReference type="EMBL" id="MBP2354802.1"/>
    </source>
</evidence>
<comment type="caution">
    <text evidence="2">The sequence shown here is derived from an EMBL/GenBank/DDBJ whole genome shotgun (WGS) entry which is preliminary data.</text>
</comment>
<dbReference type="InterPro" id="IPR026496">
    <property type="entry name" value="GRASP_targ"/>
</dbReference>
<protein>
    <submittedName>
        <fullName evidence="2">ATP-grasp target RiPP</fullName>
    </submittedName>
</protein>
<feature type="compositionally biased region" description="Basic and acidic residues" evidence="1">
    <location>
        <begin position="32"/>
        <end position="62"/>
    </location>
</feature>
<dbReference type="InterPro" id="IPR025843">
    <property type="entry name" value="Actino_peptide"/>
</dbReference>
<proteinExistence type="predicted"/>
<evidence type="ECO:0000313" key="3">
    <source>
        <dbReference type="Proteomes" id="UP000755585"/>
    </source>
</evidence>
<dbReference type="NCBIfam" id="TIGR04186">
    <property type="entry name" value="GRASP_targ"/>
    <property type="match status" value="1"/>
</dbReference>